<feature type="non-terminal residue" evidence="1">
    <location>
        <position position="53"/>
    </location>
</feature>
<accession>R7VDU4</accession>
<organism evidence="1">
    <name type="scientific">Capitella teleta</name>
    <name type="common">Polychaete worm</name>
    <dbReference type="NCBI Taxonomy" id="283909"/>
    <lineage>
        <taxon>Eukaryota</taxon>
        <taxon>Metazoa</taxon>
        <taxon>Spiralia</taxon>
        <taxon>Lophotrochozoa</taxon>
        <taxon>Annelida</taxon>
        <taxon>Polychaeta</taxon>
        <taxon>Sedentaria</taxon>
        <taxon>Scolecida</taxon>
        <taxon>Capitellidae</taxon>
        <taxon>Capitella</taxon>
    </lineage>
</organism>
<reference evidence="1 3" key="2">
    <citation type="journal article" date="2013" name="Nature">
        <title>Insights into bilaterian evolution from three spiralian genomes.</title>
        <authorList>
            <person name="Simakov O."/>
            <person name="Marletaz F."/>
            <person name="Cho S.J."/>
            <person name="Edsinger-Gonzales E."/>
            <person name="Havlak P."/>
            <person name="Hellsten U."/>
            <person name="Kuo D.H."/>
            <person name="Larsson T."/>
            <person name="Lv J."/>
            <person name="Arendt D."/>
            <person name="Savage R."/>
            <person name="Osoegawa K."/>
            <person name="de Jong P."/>
            <person name="Grimwood J."/>
            <person name="Chapman J.A."/>
            <person name="Shapiro H."/>
            <person name="Aerts A."/>
            <person name="Otillar R.P."/>
            <person name="Terry A.Y."/>
            <person name="Boore J.L."/>
            <person name="Grigoriev I.V."/>
            <person name="Lindberg D.R."/>
            <person name="Seaver E.C."/>
            <person name="Weisblat D.A."/>
            <person name="Putnam N.H."/>
            <person name="Rokhsar D.S."/>
        </authorList>
    </citation>
    <scope>NUCLEOTIDE SEQUENCE</scope>
    <source>
        <strain evidence="1 3">I ESC-2004</strain>
    </source>
</reference>
<evidence type="ECO:0000313" key="2">
    <source>
        <dbReference type="EnsemblMetazoa" id="CapteP29188"/>
    </source>
</evidence>
<evidence type="ECO:0000313" key="1">
    <source>
        <dbReference type="EMBL" id="ELU17018.1"/>
    </source>
</evidence>
<dbReference type="OrthoDB" id="10060997at2759"/>
<evidence type="ECO:0000313" key="3">
    <source>
        <dbReference type="Proteomes" id="UP000014760"/>
    </source>
</evidence>
<keyword evidence="3" id="KW-1185">Reference proteome</keyword>
<name>R7VDU4_CAPTE</name>
<sequence length="53" mass="6214">NYRPISILPAISKIFERVLLKQLSEYFTSNSLLRESQYGFRKAHSTEQVVLEI</sequence>
<protein>
    <submittedName>
        <fullName evidence="1 2">Uncharacterized protein</fullName>
    </submittedName>
</protein>
<gene>
    <name evidence="1" type="ORF">CAPTEDRAFT_29188</name>
</gene>
<dbReference type="HOGENOM" id="CLU_204269_0_0_1"/>
<reference evidence="3" key="1">
    <citation type="submission" date="2012-12" db="EMBL/GenBank/DDBJ databases">
        <authorList>
            <person name="Hellsten U."/>
            <person name="Grimwood J."/>
            <person name="Chapman J.A."/>
            <person name="Shapiro H."/>
            <person name="Aerts A."/>
            <person name="Otillar R.P."/>
            <person name="Terry A.Y."/>
            <person name="Boore J.L."/>
            <person name="Simakov O."/>
            <person name="Marletaz F."/>
            <person name="Cho S.-J."/>
            <person name="Edsinger-Gonzales E."/>
            <person name="Havlak P."/>
            <person name="Kuo D.-H."/>
            <person name="Larsson T."/>
            <person name="Lv J."/>
            <person name="Arendt D."/>
            <person name="Savage R."/>
            <person name="Osoegawa K."/>
            <person name="de Jong P."/>
            <person name="Lindberg D.R."/>
            <person name="Seaver E.C."/>
            <person name="Weisblat D.A."/>
            <person name="Putnam N.H."/>
            <person name="Grigoriev I.V."/>
            <person name="Rokhsar D.S."/>
        </authorList>
    </citation>
    <scope>NUCLEOTIDE SEQUENCE</scope>
    <source>
        <strain evidence="3">I ESC-2004</strain>
    </source>
</reference>
<proteinExistence type="predicted"/>
<dbReference type="AlphaFoldDB" id="R7VDU4"/>
<feature type="non-terminal residue" evidence="1">
    <location>
        <position position="1"/>
    </location>
</feature>
<dbReference type="OMA" id="KFNILTE"/>
<dbReference type="EMBL" id="AMQN01004174">
    <property type="status" value="NOT_ANNOTATED_CDS"/>
    <property type="molecule type" value="Genomic_DNA"/>
</dbReference>
<dbReference type="EMBL" id="KB292771">
    <property type="protein sequence ID" value="ELU17018.1"/>
    <property type="molecule type" value="Genomic_DNA"/>
</dbReference>
<dbReference type="EnsemblMetazoa" id="CapteT29188">
    <property type="protein sequence ID" value="CapteP29188"/>
    <property type="gene ID" value="CapteG29188"/>
</dbReference>
<reference evidence="2" key="3">
    <citation type="submission" date="2015-06" db="UniProtKB">
        <authorList>
            <consortium name="EnsemblMetazoa"/>
        </authorList>
    </citation>
    <scope>IDENTIFICATION</scope>
</reference>
<dbReference type="Proteomes" id="UP000014760">
    <property type="component" value="Unassembled WGS sequence"/>
</dbReference>